<name>A0A0E9TR69_ANGAN</name>
<feature type="region of interest" description="Disordered" evidence="1">
    <location>
        <begin position="1"/>
        <end position="20"/>
    </location>
</feature>
<reference evidence="2" key="2">
    <citation type="journal article" date="2015" name="Fish Shellfish Immunol.">
        <title>Early steps in the European eel (Anguilla anguilla)-Vibrio vulnificus interaction in the gills: Role of the RtxA13 toxin.</title>
        <authorList>
            <person name="Callol A."/>
            <person name="Pajuelo D."/>
            <person name="Ebbesson L."/>
            <person name="Teles M."/>
            <person name="MacKenzie S."/>
            <person name="Amaro C."/>
        </authorList>
    </citation>
    <scope>NUCLEOTIDE SEQUENCE</scope>
</reference>
<sequence length="30" mass="3383">MYCKPTLGSSQWSRSNSRSPSQAVPMFVHL</sequence>
<feature type="compositionally biased region" description="Low complexity" evidence="1">
    <location>
        <begin position="9"/>
        <end position="20"/>
    </location>
</feature>
<proteinExistence type="predicted"/>
<evidence type="ECO:0000313" key="2">
    <source>
        <dbReference type="EMBL" id="JAH56066.1"/>
    </source>
</evidence>
<reference evidence="2" key="1">
    <citation type="submission" date="2014-11" db="EMBL/GenBank/DDBJ databases">
        <authorList>
            <person name="Amaro Gonzalez C."/>
        </authorList>
    </citation>
    <scope>NUCLEOTIDE SEQUENCE</scope>
</reference>
<organism evidence="2">
    <name type="scientific">Anguilla anguilla</name>
    <name type="common">European freshwater eel</name>
    <name type="synonym">Muraena anguilla</name>
    <dbReference type="NCBI Taxonomy" id="7936"/>
    <lineage>
        <taxon>Eukaryota</taxon>
        <taxon>Metazoa</taxon>
        <taxon>Chordata</taxon>
        <taxon>Craniata</taxon>
        <taxon>Vertebrata</taxon>
        <taxon>Euteleostomi</taxon>
        <taxon>Actinopterygii</taxon>
        <taxon>Neopterygii</taxon>
        <taxon>Teleostei</taxon>
        <taxon>Anguilliformes</taxon>
        <taxon>Anguillidae</taxon>
        <taxon>Anguilla</taxon>
    </lineage>
</organism>
<dbReference type="EMBL" id="GBXM01052511">
    <property type="protein sequence ID" value="JAH56066.1"/>
    <property type="molecule type" value="Transcribed_RNA"/>
</dbReference>
<protein>
    <submittedName>
        <fullName evidence="2">Uncharacterized protein</fullName>
    </submittedName>
</protein>
<evidence type="ECO:0000256" key="1">
    <source>
        <dbReference type="SAM" id="MobiDB-lite"/>
    </source>
</evidence>
<accession>A0A0E9TR69</accession>
<dbReference type="AlphaFoldDB" id="A0A0E9TR69"/>